<dbReference type="PANTHER" id="PTHR34309">
    <property type="entry name" value="SLR1406 PROTEIN"/>
    <property type="match status" value="1"/>
</dbReference>
<gene>
    <name evidence="1" type="ORF">AMST5_02438</name>
</gene>
<name>A0AA48M021_9ZZZZ</name>
<dbReference type="InterPro" id="IPR038084">
    <property type="entry name" value="PduO/GlcC-like_sf"/>
</dbReference>
<dbReference type="Pfam" id="PF03928">
    <property type="entry name" value="HbpS-like"/>
    <property type="match status" value="1"/>
</dbReference>
<dbReference type="EMBL" id="OY288114">
    <property type="protein sequence ID" value="CAJ0872672.1"/>
    <property type="molecule type" value="Genomic_DNA"/>
</dbReference>
<sequence>MKMKFALTLADAKRVAAAAAEEAKRNDWSVVIAIVDDAGLLVYLERLDGVQPASCDIAQAKARAAALFRRPTKALEETVAAGRVALLSLPHITPVEGGSPLLHEGQVVGAIGVSGVQSFEDGIIAKAGANALVDASE</sequence>
<accession>A0AA48M021</accession>
<protein>
    <recommendedName>
        <fullName evidence="2">GlcG protein</fullName>
    </recommendedName>
</protein>
<dbReference type="InterPro" id="IPR005624">
    <property type="entry name" value="PduO/GlcC-like"/>
</dbReference>
<organism evidence="1">
    <name type="scientific">freshwater sediment metagenome</name>
    <dbReference type="NCBI Taxonomy" id="556182"/>
    <lineage>
        <taxon>unclassified sequences</taxon>
        <taxon>metagenomes</taxon>
        <taxon>ecological metagenomes</taxon>
    </lineage>
</organism>
<reference evidence="1" key="1">
    <citation type="submission" date="2023-07" db="EMBL/GenBank/DDBJ databases">
        <authorList>
            <person name="Pelsma A.J. K."/>
        </authorList>
    </citation>
    <scope>NUCLEOTIDE SEQUENCE</scope>
</reference>
<dbReference type="AlphaFoldDB" id="A0AA48M021"/>
<evidence type="ECO:0008006" key="2">
    <source>
        <dbReference type="Google" id="ProtNLM"/>
    </source>
</evidence>
<dbReference type="SUPFAM" id="SSF143744">
    <property type="entry name" value="GlcG-like"/>
    <property type="match status" value="1"/>
</dbReference>
<dbReference type="PANTHER" id="PTHR34309:SF1">
    <property type="entry name" value="PROTEIN GLCG"/>
    <property type="match status" value="1"/>
</dbReference>
<proteinExistence type="predicted"/>
<dbReference type="InterPro" id="IPR052517">
    <property type="entry name" value="GlcG_carb_metab_protein"/>
</dbReference>
<evidence type="ECO:0000313" key="1">
    <source>
        <dbReference type="EMBL" id="CAJ0872672.1"/>
    </source>
</evidence>
<dbReference type="Gene3D" id="3.30.450.150">
    <property type="entry name" value="Haem-degrading domain"/>
    <property type="match status" value="1"/>
</dbReference>